<accession>A0ABX2ZSI6</accession>
<dbReference type="Gene3D" id="2.60.40.1240">
    <property type="match status" value="1"/>
</dbReference>
<evidence type="ECO:0000313" key="3">
    <source>
        <dbReference type="Proteomes" id="UP000094580"/>
    </source>
</evidence>
<sequence>MWFKNTYDEPKRIDDDLINITDVKGNRYNAVKWSATDGLILDGARTFENELINPGIDVTGYVLCEVPSNINPKDVIVTVKNKSWFADTFVVVSGK</sequence>
<protein>
    <submittedName>
        <fullName evidence="2">Uncharacterized protein</fullName>
    </submittedName>
</protein>
<dbReference type="InterPro" id="IPR029050">
    <property type="entry name" value="Immunoprotect_excell_Ig-like"/>
</dbReference>
<proteinExistence type="predicted"/>
<reference evidence="2 3" key="1">
    <citation type="submission" date="2016-07" db="EMBL/GenBank/DDBJ databases">
        <authorList>
            <person name="Townsley L."/>
            <person name="Shank E.A."/>
        </authorList>
    </citation>
    <scope>NUCLEOTIDE SEQUENCE [LARGE SCALE GENOMIC DNA]</scope>
    <source>
        <strain evidence="2 3">CH01</strain>
    </source>
</reference>
<dbReference type="Proteomes" id="UP000094580">
    <property type="component" value="Unassembled WGS sequence"/>
</dbReference>
<keyword evidence="3" id="KW-1185">Reference proteome</keyword>
<comment type="caution">
    <text evidence="2">The sequence shown here is derived from an EMBL/GenBank/DDBJ whole genome shotgun (WGS) entry which is preliminary data.</text>
</comment>
<dbReference type="RefSeq" id="WP_069033090.1">
    <property type="nucleotide sequence ID" value="NZ_MDKC01000006.1"/>
</dbReference>
<gene>
    <name evidence="2" type="ORF">BED47_18475</name>
</gene>
<organism evidence="2 3">
    <name type="scientific">Gottfriedia luciferensis</name>
    <dbReference type="NCBI Taxonomy" id="178774"/>
    <lineage>
        <taxon>Bacteria</taxon>
        <taxon>Bacillati</taxon>
        <taxon>Bacillota</taxon>
        <taxon>Bacilli</taxon>
        <taxon>Bacillales</taxon>
        <taxon>Bacillaceae</taxon>
        <taxon>Gottfriedia</taxon>
    </lineage>
</organism>
<name>A0ABX2ZSI6_9BACI</name>
<evidence type="ECO:0000256" key="1">
    <source>
        <dbReference type="ARBA" id="ARBA00022729"/>
    </source>
</evidence>
<evidence type="ECO:0000313" key="2">
    <source>
        <dbReference type="EMBL" id="ODG92670.1"/>
    </source>
</evidence>
<keyword evidence="1" id="KW-0732">Signal</keyword>
<dbReference type="EMBL" id="MDKC01000006">
    <property type="protein sequence ID" value="ODG92670.1"/>
    <property type="molecule type" value="Genomic_DNA"/>
</dbReference>